<reference evidence="2" key="1">
    <citation type="submission" date="2017-09" db="EMBL/GenBank/DDBJ databases">
        <title>Depth-based differentiation of microbial function through sediment-hosted aquifers and enrichment of novel symbionts in the deep terrestrial subsurface.</title>
        <authorList>
            <person name="Probst A.J."/>
            <person name="Ladd B."/>
            <person name="Jarett J.K."/>
            <person name="Geller-Mcgrath D.E."/>
            <person name="Sieber C.M.K."/>
            <person name="Emerson J.B."/>
            <person name="Anantharaman K."/>
            <person name="Thomas B.C."/>
            <person name="Malmstrom R."/>
            <person name="Stieglmeier M."/>
            <person name="Klingl A."/>
            <person name="Woyke T."/>
            <person name="Ryan C.M."/>
            <person name="Banfield J.F."/>
        </authorList>
    </citation>
    <scope>NUCLEOTIDE SEQUENCE [LARGE SCALE GENOMIC DNA]</scope>
</reference>
<name>A0A2M7TAW2_UNCKA</name>
<accession>A0A2M7TAW2</accession>
<protein>
    <submittedName>
        <fullName evidence="1">Uncharacterized protein</fullName>
    </submittedName>
</protein>
<sequence length="66" mass="7320">MNYHSLRRGILPAESLPRLSGGGRFGEFIFSKLNTAPHGGADESNDYKEASDTKIKKGALWRPFLL</sequence>
<evidence type="ECO:0000313" key="1">
    <source>
        <dbReference type="EMBL" id="PIZ42181.1"/>
    </source>
</evidence>
<evidence type="ECO:0000313" key="2">
    <source>
        <dbReference type="Proteomes" id="UP000230970"/>
    </source>
</evidence>
<dbReference type="Proteomes" id="UP000230970">
    <property type="component" value="Unassembled WGS sequence"/>
</dbReference>
<proteinExistence type="predicted"/>
<dbReference type="EMBL" id="PFNJ01000081">
    <property type="protein sequence ID" value="PIZ42181.1"/>
    <property type="molecule type" value="Genomic_DNA"/>
</dbReference>
<organism evidence="1 2">
    <name type="scientific">candidate division WWE3 bacterium CG_4_10_14_0_2_um_filter_42_8</name>
    <dbReference type="NCBI Taxonomy" id="1975074"/>
    <lineage>
        <taxon>Bacteria</taxon>
        <taxon>Katanobacteria</taxon>
    </lineage>
</organism>
<dbReference type="AlphaFoldDB" id="A0A2M7TAW2"/>
<gene>
    <name evidence="1" type="ORF">COY34_03305</name>
</gene>
<comment type="caution">
    <text evidence="1">The sequence shown here is derived from an EMBL/GenBank/DDBJ whole genome shotgun (WGS) entry which is preliminary data.</text>
</comment>